<name>A0ABQ0K220_9BACT</name>
<gene>
    <name evidence="1" type="ORF">BROSI_A3693</name>
</gene>
<dbReference type="Pfam" id="PF05119">
    <property type="entry name" value="Terminase_4"/>
    <property type="match status" value="1"/>
</dbReference>
<evidence type="ECO:0000313" key="1">
    <source>
        <dbReference type="EMBL" id="GAN35147.1"/>
    </source>
</evidence>
<organism evidence="1 2">
    <name type="scientific">Candidatus Brocadia sinica JPN1</name>
    <dbReference type="NCBI Taxonomy" id="1197129"/>
    <lineage>
        <taxon>Bacteria</taxon>
        <taxon>Pseudomonadati</taxon>
        <taxon>Planctomycetota</taxon>
        <taxon>Candidatus Brocadiia</taxon>
        <taxon>Candidatus Brocadiales</taxon>
        <taxon>Candidatus Brocadiaceae</taxon>
        <taxon>Candidatus Brocadia</taxon>
    </lineage>
</organism>
<accession>A0ABQ0K220</accession>
<evidence type="ECO:0000313" key="2">
    <source>
        <dbReference type="Proteomes" id="UP000032309"/>
    </source>
</evidence>
<reference evidence="2" key="1">
    <citation type="journal article" date="2015" name="Genome Announc.">
        <title>Draft Genome Sequence of an Anaerobic Ammonium-Oxidizing Bacterium, "Candidatus Brocadia sinica".</title>
        <authorList>
            <person name="Oshiki M."/>
            <person name="Shinyako-Hata K."/>
            <person name="Satoh H."/>
            <person name="Okabe S."/>
        </authorList>
    </citation>
    <scope>NUCLEOTIDE SEQUENCE [LARGE SCALE GENOMIC DNA]</scope>
    <source>
        <strain evidence="2">JPN1</strain>
    </source>
</reference>
<comment type="caution">
    <text evidence="1">The sequence shown here is derived from an EMBL/GenBank/DDBJ whole genome shotgun (WGS) entry which is preliminary data.</text>
</comment>
<dbReference type="EMBL" id="BAFN01000001">
    <property type="protein sequence ID" value="GAN35147.1"/>
    <property type="molecule type" value="Genomic_DNA"/>
</dbReference>
<dbReference type="RefSeq" id="WP_052565175.1">
    <property type="nucleotide sequence ID" value="NZ_BAFN01000001.1"/>
</dbReference>
<dbReference type="Proteomes" id="UP000032309">
    <property type="component" value="Unassembled WGS sequence"/>
</dbReference>
<dbReference type="NCBIfam" id="TIGR01558">
    <property type="entry name" value="sm_term_P27"/>
    <property type="match status" value="1"/>
</dbReference>
<sequence length="160" mass="17993">MRRKPDKLKAMQGTYRQDRAKEVVDLPEVTAKPEPPSWLDDIGKKTWERVTAVMADANLSFDVELLSAFCDCYSHLIKCSEKLRAEGYTLMSDSGLPKINPTVNALRELQKTLIEAGKQLGLSVESRARMGIEIKKNEPDELDFFLQGVKLRNQKPGGAK</sequence>
<keyword evidence="2" id="KW-1185">Reference proteome</keyword>
<dbReference type="InterPro" id="IPR006448">
    <property type="entry name" value="Phage_term_ssu_P27"/>
</dbReference>
<proteinExistence type="predicted"/>
<protein>
    <submittedName>
        <fullName evidence="1">Phage terminase small subunit P27 family</fullName>
    </submittedName>
</protein>